<evidence type="ECO:0000256" key="5">
    <source>
        <dbReference type="ARBA" id="ARBA00022837"/>
    </source>
</evidence>
<dbReference type="SUPFAM" id="SSF50998">
    <property type="entry name" value="Quinoprotein alcohol dehydrogenase-like"/>
    <property type="match status" value="1"/>
</dbReference>
<keyword evidence="4" id="KW-0479">Metal-binding</keyword>
<protein>
    <submittedName>
        <fullName evidence="9">PilC/PilY family type IV pilus protein</fullName>
    </submittedName>
</protein>
<evidence type="ECO:0000256" key="7">
    <source>
        <dbReference type="SAM" id="MobiDB-lite"/>
    </source>
</evidence>
<comment type="subcellular location">
    <subcellularLocation>
        <location evidence="1">Fimbrium</location>
    </subcellularLocation>
</comment>
<keyword evidence="6" id="KW-0281">Fimbrium</keyword>
<keyword evidence="10" id="KW-1185">Reference proteome</keyword>
<comment type="similarity">
    <text evidence="2">Belongs to the PilY1 family.</text>
</comment>
<sequence>MKQTPILHRKLLVRGPIVALILLLSLWSSAADIDIFRVNSTNVAVPNVLLVLDNSANWNSNSNGVTKQQIMHEALFKFLDSLRQRFADDPDFHGINLGILVYSSGNSPKGGKAIQAFLKIESASDADINALKARLYCNKDAFKGNAAANEAACRAQLSMEWGATGFDVSLFYGSENLPKTNNAPMALAFNEAYLWFAGEAYQSGQQDGVQSSSNIDGFDPSAFNGSNYISPIDDQACANNYMLFISNGGPDSGENNVAESKLDALGGVFADDPLSTGFHSGEESSWLDEYARFLNTNDIKDDVEGKQNVSIYAVDVFEALNSSGKQYDPSTDAEKYRQFGLTKPEASKHALMYNASSGFGGGDYLIASGADALAAALNDVVDDILEKNSVFAAVSLPVSVNIKGTNENQIYMGIFRPSQQPRWAGNLKLYQIGLDSITGKPILVDADGDSAEDTATGFIETLARSFWTASSTYWTNIPTLSVNRGSETASVSDNPDGKEVERGGAAQGLREYVGTGRTVYTCTGTCSSLESFATSNNNLNFGDFGAADSAEMNNIINWSKGIDLEDADNDDPTDITDIRPNVHGDVIHSQPVVINYGGSTGPYVFYGSNDGMFHGVKGGIVEKTVDGSSKDGEEIWAFTAPEHFPLLKALYDNTTLTGGFDNKPYFFDGSVGSYVVYDSNNEVSRAIIYLTARRGGDLLYALDVTDPESPLLKWRKSSADNGFSELGQTWSKPVVTKLKIGTQDKIVLITGLGYDPDVDDGGLATRTQGRGVIVIDALTGEDIWQVTSGSVSSPSGTVLSEANMTFSVPSDLAVVDRNGNGYSDRVYFGDTGGQLWRLDIGSSTVADWKATRLFKFSTSPQRFLNAPDVVESPDGNYDMIIIGSGNREKPVDTSVPNYMVFYRDYDQTSTSSSTVTLTQNDLAAATTAVSGNTSTFDPDTDITTNSKFLKGWYLALESGEKVVTSVLTTNEVATFATNLPGQNDACTDLGEARIYKINPFAVLGKAPGEKNYVTVEGGGFLPQPVGFTVIVEEETCDADGNCTIEEKAVSGVMFGFHAEDTEGDPLGVRRRVWWYSKQDK</sequence>
<evidence type="ECO:0000313" key="9">
    <source>
        <dbReference type="EMBL" id="UVW34394.1"/>
    </source>
</evidence>
<feature type="region of interest" description="Disordered" evidence="7">
    <location>
        <begin position="485"/>
        <end position="504"/>
    </location>
</feature>
<dbReference type="Proteomes" id="UP001059934">
    <property type="component" value="Chromosome"/>
</dbReference>
<gene>
    <name evidence="9" type="ORF">NYF23_10250</name>
</gene>
<accession>A0ABY5TQI0</accession>
<evidence type="ECO:0000256" key="3">
    <source>
        <dbReference type="ARBA" id="ARBA00022558"/>
    </source>
</evidence>
<dbReference type="EMBL" id="CP103416">
    <property type="protein sequence ID" value="UVW34394.1"/>
    <property type="molecule type" value="Genomic_DNA"/>
</dbReference>
<feature type="domain" description="PilY1 beta-propeller" evidence="8">
    <location>
        <begin position="601"/>
        <end position="847"/>
    </location>
</feature>
<reference evidence="9" key="1">
    <citation type="submission" date="2022-08" db="EMBL/GenBank/DDBJ databases">
        <title>Catabolic pathway analysis in culturable SAR92 clade bacteria reveals their overlooked roles in DMSP degradation in coastal seas.</title>
        <authorList>
            <person name="He X."/>
            <person name="Zhang X."/>
            <person name="Zhang Y."/>
        </authorList>
    </citation>
    <scope>NUCLEOTIDE SEQUENCE</scope>
    <source>
        <strain evidence="9">H455</strain>
    </source>
</reference>
<evidence type="ECO:0000256" key="2">
    <source>
        <dbReference type="ARBA" id="ARBA00008387"/>
    </source>
</evidence>
<dbReference type="InterPro" id="IPR008707">
    <property type="entry name" value="B-propeller_PilY1"/>
</dbReference>
<evidence type="ECO:0000256" key="6">
    <source>
        <dbReference type="ARBA" id="ARBA00023263"/>
    </source>
</evidence>
<name>A0ABY5TQI0_9GAMM</name>
<evidence type="ECO:0000256" key="1">
    <source>
        <dbReference type="ARBA" id="ARBA00004561"/>
    </source>
</evidence>
<keyword evidence="5" id="KW-0106">Calcium</keyword>
<evidence type="ECO:0000256" key="4">
    <source>
        <dbReference type="ARBA" id="ARBA00022723"/>
    </source>
</evidence>
<proteinExistence type="inferred from homology"/>
<dbReference type="Pfam" id="PF05567">
    <property type="entry name" value="T4P_PilY1"/>
    <property type="match status" value="1"/>
</dbReference>
<dbReference type="InterPro" id="IPR011047">
    <property type="entry name" value="Quinoprotein_ADH-like_sf"/>
</dbReference>
<evidence type="ECO:0000259" key="8">
    <source>
        <dbReference type="Pfam" id="PF05567"/>
    </source>
</evidence>
<organism evidence="9 10">
    <name type="scientific">SAR92 clade bacterium H455</name>
    <dbReference type="NCBI Taxonomy" id="2974818"/>
    <lineage>
        <taxon>Bacteria</taxon>
        <taxon>Pseudomonadati</taxon>
        <taxon>Pseudomonadota</taxon>
        <taxon>Gammaproteobacteria</taxon>
        <taxon>Cellvibrionales</taxon>
        <taxon>Porticoccaceae</taxon>
        <taxon>SAR92 clade</taxon>
    </lineage>
</organism>
<evidence type="ECO:0000313" key="10">
    <source>
        <dbReference type="Proteomes" id="UP001059934"/>
    </source>
</evidence>
<keyword evidence="3" id="KW-1029">Fimbrium biogenesis</keyword>